<name>A0ABQ8F4I3_9FUNG</name>
<gene>
    <name evidence="2" type="ORF">BASA50_008507</name>
</gene>
<dbReference type="Proteomes" id="UP001648503">
    <property type="component" value="Unassembled WGS sequence"/>
</dbReference>
<reference evidence="2 3" key="1">
    <citation type="submission" date="2021-02" db="EMBL/GenBank/DDBJ databases">
        <title>Variation within the Batrachochytrium salamandrivorans European outbreak.</title>
        <authorList>
            <person name="Kelly M."/>
            <person name="Pasmans F."/>
            <person name="Shea T.P."/>
            <person name="Munoz J.F."/>
            <person name="Carranza S."/>
            <person name="Cuomo C.A."/>
            <person name="Martel A."/>
        </authorList>
    </citation>
    <scope>NUCLEOTIDE SEQUENCE [LARGE SCALE GENOMIC DNA]</scope>
    <source>
        <strain evidence="2 3">AMFP18/2</strain>
    </source>
</reference>
<accession>A0ABQ8F4I3</accession>
<comment type="caution">
    <text evidence="2">The sequence shown here is derived from an EMBL/GenBank/DDBJ whole genome shotgun (WGS) entry which is preliminary data.</text>
</comment>
<proteinExistence type="predicted"/>
<protein>
    <recommendedName>
        <fullName evidence="4">Pentatricopeptide repeat domain-containing protein</fullName>
    </recommendedName>
</protein>
<dbReference type="EMBL" id="JAFCIX010000397">
    <property type="protein sequence ID" value="KAH6591798.1"/>
    <property type="molecule type" value="Genomic_DNA"/>
</dbReference>
<keyword evidence="3" id="KW-1185">Reference proteome</keyword>
<evidence type="ECO:0000313" key="3">
    <source>
        <dbReference type="Proteomes" id="UP001648503"/>
    </source>
</evidence>
<feature type="region of interest" description="Disordered" evidence="1">
    <location>
        <begin position="136"/>
        <end position="161"/>
    </location>
</feature>
<evidence type="ECO:0008006" key="4">
    <source>
        <dbReference type="Google" id="ProtNLM"/>
    </source>
</evidence>
<organism evidence="2 3">
    <name type="scientific">Batrachochytrium salamandrivorans</name>
    <dbReference type="NCBI Taxonomy" id="1357716"/>
    <lineage>
        <taxon>Eukaryota</taxon>
        <taxon>Fungi</taxon>
        <taxon>Fungi incertae sedis</taxon>
        <taxon>Chytridiomycota</taxon>
        <taxon>Chytridiomycota incertae sedis</taxon>
        <taxon>Chytridiomycetes</taxon>
        <taxon>Rhizophydiales</taxon>
        <taxon>Rhizophydiales incertae sedis</taxon>
        <taxon>Batrachochytrium</taxon>
    </lineage>
</organism>
<evidence type="ECO:0000256" key="1">
    <source>
        <dbReference type="SAM" id="MobiDB-lite"/>
    </source>
</evidence>
<sequence>MISRWQQQARWTAATPVLTYAAVQRVSADHTRMCGLSIGRTSAALSFPAASSGPSVQVCILGSMAYTQLHSTTSTTSEKLTLQPATDSQGTNDIVVGNDIPLDSKAATNTSDIKPVSAIAAIDSNVGQVASVALHQQQDQSKYSHSKHNKVKPNIESSLDPLVATNAVSGKSITEKKPSNSANPNDLANKIELAINNNNNHLALRLYNQIPTTDINTLTRIPSSTFTKLMYTAYTTSPSKKTFQEPPYPFPDQATHVLHILNTMAAINIAPNFIGLKLAMKIYASRLDLIEVEKIYNQIHKRNFNIIDPSVLRFQCLTHIACRNEQRGFEFFDKWVQTNYTRYPYDCVIFTATASRNREAIDIILKKLQLANISMSTAGFHSLCEYFIGLCSGASLDDAGMKLLSRSDQVPLTIRQIILTRLLNTSCNYSDVVNRVSQLRAQGSWLDNALRTEETIAFARMGNSQDAWRSYHELDTLSIRLLTFMAKMVGTLNGYSLLFSLTFINQSAGRRPADTLYALMRGYMFLGDVKSCQTILGYVADTLSTIPELMYSQILMAYCHCGDIHGALDYATYLYFRKIPIKSNVWPEFLLATITHAPGLIGDVVTFIATNHPRVHVSKELEAARVLLESRASTKFDLE</sequence>
<evidence type="ECO:0000313" key="2">
    <source>
        <dbReference type="EMBL" id="KAH6591798.1"/>
    </source>
</evidence>